<feature type="transmembrane region" description="Helical" evidence="1">
    <location>
        <begin position="126"/>
        <end position="150"/>
    </location>
</feature>
<keyword evidence="1" id="KW-0812">Transmembrane</keyword>
<keyword evidence="1" id="KW-0472">Membrane</keyword>
<dbReference type="EMBL" id="MU157849">
    <property type="protein sequence ID" value="KAF9528886.1"/>
    <property type="molecule type" value="Genomic_DNA"/>
</dbReference>
<evidence type="ECO:0000256" key="1">
    <source>
        <dbReference type="SAM" id="Phobius"/>
    </source>
</evidence>
<accession>A0A9P6JQ66</accession>
<feature type="transmembrane region" description="Helical" evidence="1">
    <location>
        <begin position="93"/>
        <end position="114"/>
    </location>
</feature>
<organism evidence="3 4">
    <name type="scientific">Crepidotus variabilis</name>
    <dbReference type="NCBI Taxonomy" id="179855"/>
    <lineage>
        <taxon>Eukaryota</taxon>
        <taxon>Fungi</taxon>
        <taxon>Dikarya</taxon>
        <taxon>Basidiomycota</taxon>
        <taxon>Agaricomycotina</taxon>
        <taxon>Agaricomycetes</taxon>
        <taxon>Agaricomycetidae</taxon>
        <taxon>Agaricales</taxon>
        <taxon>Agaricineae</taxon>
        <taxon>Crepidotaceae</taxon>
        <taxon>Crepidotus</taxon>
    </lineage>
</organism>
<feature type="transmembrane region" description="Helical" evidence="1">
    <location>
        <begin position="12"/>
        <end position="34"/>
    </location>
</feature>
<dbReference type="PANTHER" id="PTHR40465:SF1">
    <property type="entry name" value="DUF6534 DOMAIN-CONTAINING PROTEIN"/>
    <property type="match status" value="1"/>
</dbReference>
<feature type="transmembrane region" description="Helical" evidence="1">
    <location>
        <begin position="212"/>
        <end position="230"/>
    </location>
</feature>
<gene>
    <name evidence="3" type="ORF">CPB83DRAFT_853375</name>
</gene>
<dbReference type="InterPro" id="IPR045339">
    <property type="entry name" value="DUF6534"/>
</dbReference>
<feature type="domain" description="DUF6534" evidence="2">
    <location>
        <begin position="176"/>
        <end position="260"/>
    </location>
</feature>
<comment type="caution">
    <text evidence="3">The sequence shown here is derived from an EMBL/GenBank/DDBJ whole genome shotgun (WGS) entry which is preliminary data.</text>
</comment>
<dbReference type="Pfam" id="PF20152">
    <property type="entry name" value="DUF6534"/>
    <property type="match status" value="1"/>
</dbReference>
<dbReference type="OrthoDB" id="3053610at2759"/>
<name>A0A9P6JQ66_9AGAR</name>
<keyword evidence="4" id="KW-1185">Reference proteome</keyword>
<reference evidence="3" key="1">
    <citation type="submission" date="2020-11" db="EMBL/GenBank/DDBJ databases">
        <authorList>
            <consortium name="DOE Joint Genome Institute"/>
            <person name="Ahrendt S."/>
            <person name="Riley R."/>
            <person name="Andreopoulos W."/>
            <person name="Labutti K."/>
            <person name="Pangilinan J."/>
            <person name="Ruiz-Duenas F.J."/>
            <person name="Barrasa J.M."/>
            <person name="Sanchez-Garcia M."/>
            <person name="Camarero S."/>
            <person name="Miyauchi S."/>
            <person name="Serrano A."/>
            <person name="Linde D."/>
            <person name="Babiker R."/>
            <person name="Drula E."/>
            <person name="Ayuso-Fernandez I."/>
            <person name="Pacheco R."/>
            <person name="Padilla G."/>
            <person name="Ferreira P."/>
            <person name="Barriuso J."/>
            <person name="Kellner H."/>
            <person name="Castanera R."/>
            <person name="Alfaro M."/>
            <person name="Ramirez L."/>
            <person name="Pisabarro A.G."/>
            <person name="Kuo A."/>
            <person name="Tritt A."/>
            <person name="Lipzen A."/>
            <person name="He G."/>
            <person name="Yan M."/>
            <person name="Ng V."/>
            <person name="Cullen D."/>
            <person name="Martin F."/>
            <person name="Rosso M.-N."/>
            <person name="Henrissat B."/>
            <person name="Hibbett D."/>
            <person name="Martinez A.T."/>
            <person name="Grigoriev I.V."/>
        </authorList>
    </citation>
    <scope>NUCLEOTIDE SEQUENCE</scope>
    <source>
        <strain evidence="3">CBS 506.95</strain>
    </source>
</reference>
<protein>
    <recommendedName>
        <fullName evidence="2">DUF6534 domain-containing protein</fullName>
    </recommendedName>
</protein>
<dbReference type="AlphaFoldDB" id="A0A9P6JQ66"/>
<sequence length="300" mass="33185">MTKPKATFAGIYGAILIGSMVNLALGGVGFLLVLQYFKRHGRQDSLLIRATIATISILAILQSVFSSYQVYDLFVTKQGDAKKLNDIIFAVPAYWICGYLTSFTAELLFCQRIWTMSRRMHSKAGYFIIPAVVFALLQIGAGLALVIVMATSGTYSKMSQRTPFLMETTAVQGVSAALSDITISATLCYIFHSHRSQIQRTNSIINKLITYAINRAMATGICTLLTVLLFCFYDRTYYFIIFLFASTHLYVISAVSMLTSGEYLHEDADSTFHVSNLATVTSTLAPEPQTHDRDSASCEK</sequence>
<evidence type="ECO:0000313" key="3">
    <source>
        <dbReference type="EMBL" id="KAF9528886.1"/>
    </source>
</evidence>
<feature type="transmembrane region" description="Helical" evidence="1">
    <location>
        <begin position="46"/>
        <end position="65"/>
    </location>
</feature>
<evidence type="ECO:0000313" key="4">
    <source>
        <dbReference type="Proteomes" id="UP000807306"/>
    </source>
</evidence>
<dbReference type="PANTHER" id="PTHR40465">
    <property type="entry name" value="CHROMOSOME 1, WHOLE GENOME SHOTGUN SEQUENCE"/>
    <property type="match status" value="1"/>
</dbReference>
<keyword evidence="1" id="KW-1133">Transmembrane helix</keyword>
<proteinExistence type="predicted"/>
<dbReference type="Proteomes" id="UP000807306">
    <property type="component" value="Unassembled WGS sequence"/>
</dbReference>
<evidence type="ECO:0000259" key="2">
    <source>
        <dbReference type="Pfam" id="PF20152"/>
    </source>
</evidence>
<feature type="transmembrane region" description="Helical" evidence="1">
    <location>
        <begin position="170"/>
        <end position="191"/>
    </location>
</feature>
<feature type="transmembrane region" description="Helical" evidence="1">
    <location>
        <begin position="236"/>
        <end position="258"/>
    </location>
</feature>